<dbReference type="AlphaFoldDB" id="A0A6G0ZLV9"/>
<reference evidence="1 2" key="1">
    <citation type="submission" date="2019-08" db="EMBL/GenBank/DDBJ databases">
        <title>Whole genome of Aphis craccivora.</title>
        <authorList>
            <person name="Voronova N.V."/>
            <person name="Shulinski R.S."/>
            <person name="Bandarenka Y.V."/>
            <person name="Zhorov D.G."/>
            <person name="Warner D."/>
        </authorList>
    </citation>
    <scope>NUCLEOTIDE SEQUENCE [LARGE SCALE GENOMIC DNA]</scope>
    <source>
        <strain evidence="1">180601</strain>
        <tissue evidence="1">Whole Body</tissue>
    </source>
</reference>
<name>A0A6G0ZLV9_APHCR</name>
<evidence type="ECO:0000313" key="2">
    <source>
        <dbReference type="Proteomes" id="UP000478052"/>
    </source>
</evidence>
<sequence>MWSINELLSNNIVNLVANSFINYIDLKQCNNVINHRQDILDLIFSDSQINNIRMSSSLTPIFDAYHPPLELIYPLTSSPVTLVESLTHIMYNFNSCKFDEVRIFLSEFDFILDAATSKFYEIIRHTFDNITWKDPVLLILNVIISIFLNFSMQTLKIENNINSDSKYFWKYIQSLRSNKTNIPTTVYLDNIVSDNINYTTKFTGVFPDIWKQSFVTPIYKSGDKSNVRNYRPITKLSGIPKLFEAIITKKLISLLKLSNFKQPLSLKTLYCSLVRSTLEFGSMFFISPSDLFTLRKPITRSGH</sequence>
<dbReference type="OrthoDB" id="7701049at2759"/>
<keyword evidence="1" id="KW-0378">Hydrolase</keyword>
<proteinExistence type="predicted"/>
<gene>
    <name evidence="1" type="ORF">FWK35_00004849</name>
</gene>
<evidence type="ECO:0000313" key="1">
    <source>
        <dbReference type="EMBL" id="KAF0772086.1"/>
    </source>
</evidence>
<keyword evidence="1" id="KW-0269">Exonuclease</keyword>
<dbReference type="Proteomes" id="UP000478052">
    <property type="component" value="Unassembled WGS sequence"/>
</dbReference>
<dbReference type="GO" id="GO:0004527">
    <property type="term" value="F:exonuclease activity"/>
    <property type="evidence" value="ECO:0007669"/>
    <property type="project" value="UniProtKB-KW"/>
</dbReference>
<keyword evidence="2" id="KW-1185">Reference proteome</keyword>
<protein>
    <submittedName>
        <fullName evidence="1">Endo/exonuclease/phosphatase domain-containing protein</fullName>
    </submittedName>
</protein>
<comment type="caution">
    <text evidence="1">The sequence shown here is derived from an EMBL/GenBank/DDBJ whole genome shotgun (WGS) entry which is preliminary data.</text>
</comment>
<dbReference type="EMBL" id="VUJU01000215">
    <property type="protein sequence ID" value="KAF0772086.1"/>
    <property type="molecule type" value="Genomic_DNA"/>
</dbReference>
<accession>A0A6G0ZLV9</accession>
<keyword evidence="1" id="KW-0540">Nuclease</keyword>
<organism evidence="1 2">
    <name type="scientific">Aphis craccivora</name>
    <name type="common">Cowpea aphid</name>
    <dbReference type="NCBI Taxonomy" id="307492"/>
    <lineage>
        <taxon>Eukaryota</taxon>
        <taxon>Metazoa</taxon>
        <taxon>Ecdysozoa</taxon>
        <taxon>Arthropoda</taxon>
        <taxon>Hexapoda</taxon>
        <taxon>Insecta</taxon>
        <taxon>Pterygota</taxon>
        <taxon>Neoptera</taxon>
        <taxon>Paraneoptera</taxon>
        <taxon>Hemiptera</taxon>
        <taxon>Sternorrhyncha</taxon>
        <taxon>Aphidomorpha</taxon>
        <taxon>Aphidoidea</taxon>
        <taxon>Aphididae</taxon>
        <taxon>Aphidini</taxon>
        <taxon>Aphis</taxon>
        <taxon>Aphis</taxon>
    </lineage>
</organism>